<organism evidence="2 3">
    <name type="scientific">Friedmanniomyces simplex</name>
    <dbReference type="NCBI Taxonomy" id="329884"/>
    <lineage>
        <taxon>Eukaryota</taxon>
        <taxon>Fungi</taxon>
        <taxon>Dikarya</taxon>
        <taxon>Ascomycota</taxon>
        <taxon>Pezizomycotina</taxon>
        <taxon>Dothideomycetes</taxon>
        <taxon>Dothideomycetidae</taxon>
        <taxon>Mycosphaerellales</taxon>
        <taxon>Teratosphaeriaceae</taxon>
        <taxon>Friedmanniomyces</taxon>
    </lineage>
</organism>
<dbReference type="AlphaFoldDB" id="A0A4U0Y2A0"/>
<keyword evidence="3" id="KW-1185">Reference proteome</keyword>
<evidence type="ECO:0000313" key="3">
    <source>
        <dbReference type="Proteomes" id="UP000309340"/>
    </source>
</evidence>
<evidence type="ECO:0000313" key="2">
    <source>
        <dbReference type="EMBL" id="TKA83251.1"/>
    </source>
</evidence>
<evidence type="ECO:0000256" key="1">
    <source>
        <dbReference type="SAM" id="MobiDB-lite"/>
    </source>
</evidence>
<feature type="region of interest" description="Disordered" evidence="1">
    <location>
        <begin position="44"/>
        <end position="84"/>
    </location>
</feature>
<accession>A0A4U0Y2A0</accession>
<protein>
    <submittedName>
        <fullName evidence="2">Uncharacterized protein</fullName>
    </submittedName>
</protein>
<sequence length="459" mass="52327">MPPARNRRNAIDASGIDTADLFAMASARDQLEEIDALLAGAPPFSYSHTPRRPNPYANTSLEEPRSHHRSGAGPYAGSDADDDETFVLPAPEAVVRQPPREILEATLVPEVVANRNQRQHGQTTRIEIIGDQLCAHYRTEPSIRQSFATTIQSFHQQKPAVFAAFRAHYLNAQVISQAEVRAIDMLTWFRHAIPSAIKDAITKLQAYLHRETFLRHELACLEHRDRNIDDWTEDHAYAVLRYYTPAKFGYETKTLGLEKFTLRLEDRGHLFLRYVSAGLEARVVRVEHATIAERFGAIEWDDSVEGKTHGWILALRHCLCEKIKAAELSLSIRRPTPGVTAEESVRAAAKQRSLDKVELAFGLTAYSDEHEVYDNLAARLKTQREKLEWRREIIQPLVLCRVEHNRVVKKAKQAADRSDEVRSAELTTEAEEKGAMVEFHIEKMERELGLREEWDWVSQ</sequence>
<name>A0A4U0Y2A0_9PEZI</name>
<dbReference type="EMBL" id="NAJQ01000013">
    <property type="protein sequence ID" value="TKA83251.1"/>
    <property type="molecule type" value="Genomic_DNA"/>
</dbReference>
<dbReference type="OrthoDB" id="3883762at2759"/>
<gene>
    <name evidence="2" type="ORF">B0A55_02962</name>
</gene>
<comment type="caution">
    <text evidence="2">The sequence shown here is derived from an EMBL/GenBank/DDBJ whole genome shotgun (WGS) entry which is preliminary data.</text>
</comment>
<dbReference type="Proteomes" id="UP000309340">
    <property type="component" value="Unassembled WGS sequence"/>
</dbReference>
<reference evidence="2 3" key="1">
    <citation type="submission" date="2017-03" db="EMBL/GenBank/DDBJ databases">
        <title>Genomes of endolithic fungi from Antarctica.</title>
        <authorList>
            <person name="Coleine C."/>
            <person name="Masonjones S."/>
            <person name="Stajich J.E."/>
        </authorList>
    </citation>
    <scope>NUCLEOTIDE SEQUENCE [LARGE SCALE GENOMIC DNA]</scope>
    <source>
        <strain evidence="2 3">CCFEE 5184</strain>
    </source>
</reference>
<proteinExistence type="predicted"/>